<dbReference type="Gene3D" id="1.20.1740.10">
    <property type="entry name" value="Amino acid/polyamine transporter I"/>
    <property type="match status" value="1"/>
</dbReference>
<evidence type="ECO:0000313" key="9">
    <source>
        <dbReference type="Proteomes" id="UP000078240"/>
    </source>
</evidence>
<evidence type="ECO:0000256" key="6">
    <source>
        <dbReference type="SAM" id="MobiDB-lite"/>
    </source>
</evidence>
<gene>
    <name evidence="8" type="ORF">VFPBJ_00022</name>
</gene>
<name>A0A179H7T4_PURLI</name>
<feature type="transmembrane region" description="Helical" evidence="7">
    <location>
        <begin position="150"/>
        <end position="169"/>
    </location>
</feature>
<evidence type="ECO:0000256" key="2">
    <source>
        <dbReference type="ARBA" id="ARBA00022448"/>
    </source>
</evidence>
<sequence>MAFAILNTWIALAGSIGLILPSGGSVAFFYGFLFCVLCCLCVAASLGELGAIWPTAGGQYHFVFALCTERWRLPASFFVGWTSIAGWLVVVTVQAYFGALFISAAAVVASSDAYQITPARTYGIYLAILTLTTAVNIWGNRILGKWNDCALYWSVLGVLVISIVLLVKADKNDAEFVFTSFRNETGWSDGVSWILGLLQSALSLIAFDVVLHMAEEMPDPARDSPRAMIYAILVGGVTGSAFIIVILFCLTDPETILATTTGMPIIEMVLQATKSRSAATILSFMLSICFVNGCNASITSASRLLFAMARDRGIVFHDYFSHIQHGLNVPVRTIVLCYGFNVCFGLLYLGPTVAFSAYVASVTIFLDISYAMPIVVLLIRGRDILNEHRGSQKAGLKMSKKLGLAVNVVAVVYLLVTSVFFCFPIALPVTGSSMNYVSVVLGIFTVLVTLYWLVFGRSFRGPSFDIIPGLATGEGETHPDLHLNRDETSEKATVTRHE</sequence>
<feature type="transmembrane region" description="Helical" evidence="7">
    <location>
        <begin position="355"/>
        <end position="381"/>
    </location>
</feature>
<protein>
    <submittedName>
        <fullName evidence="8">Choline transport protein</fullName>
    </submittedName>
</protein>
<feature type="transmembrane region" description="Helical" evidence="7">
    <location>
        <begin position="433"/>
        <end position="454"/>
    </location>
</feature>
<evidence type="ECO:0000313" key="8">
    <source>
        <dbReference type="EMBL" id="OAQ85982.1"/>
    </source>
</evidence>
<keyword evidence="4 7" id="KW-1133">Transmembrane helix</keyword>
<organism evidence="8 9">
    <name type="scientific">Purpureocillium lilacinum</name>
    <name type="common">Paecilomyces lilacinus</name>
    <dbReference type="NCBI Taxonomy" id="33203"/>
    <lineage>
        <taxon>Eukaryota</taxon>
        <taxon>Fungi</taxon>
        <taxon>Dikarya</taxon>
        <taxon>Ascomycota</taxon>
        <taxon>Pezizomycotina</taxon>
        <taxon>Sordariomycetes</taxon>
        <taxon>Hypocreomycetidae</taxon>
        <taxon>Hypocreales</taxon>
        <taxon>Ophiocordycipitaceae</taxon>
        <taxon>Purpureocillium</taxon>
    </lineage>
</organism>
<comment type="caution">
    <text evidence="8">The sequence shown here is derived from an EMBL/GenBank/DDBJ whole genome shotgun (WGS) entry which is preliminary data.</text>
</comment>
<dbReference type="AlphaFoldDB" id="A0A179H7T4"/>
<dbReference type="PIRSF" id="PIRSF006060">
    <property type="entry name" value="AA_transporter"/>
    <property type="match status" value="1"/>
</dbReference>
<reference evidence="8 9" key="1">
    <citation type="submission" date="2016-01" db="EMBL/GenBank/DDBJ databases">
        <title>Biosynthesis of antibiotic leucinostatins and their inhibition on Phytophthora in bio-control Purpureocillium lilacinum.</title>
        <authorList>
            <person name="Wang G."/>
            <person name="Liu Z."/>
            <person name="Lin R."/>
            <person name="Li E."/>
            <person name="Mao Z."/>
            <person name="Ling J."/>
            <person name="Yin W."/>
            <person name="Xie B."/>
        </authorList>
    </citation>
    <scope>NUCLEOTIDE SEQUENCE [LARGE SCALE GENOMIC DNA]</scope>
    <source>
        <strain evidence="8">PLBJ-1</strain>
    </source>
</reference>
<comment type="subcellular location">
    <subcellularLocation>
        <location evidence="1">Membrane</location>
        <topology evidence="1">Multi-pass membrane protein</topology>
    </subcellularLocation>
</comment>
<dbReference type="Pfam" id="PF13520">
    <property type="entry name" value="AA_permease_2"/>
    <property type="match status" value="1"/>
</dbReference>
<evidence type="ECO:0000256" key="1">
    <source>
        <dbReference type="ARBA" id="ARBA00004141"/>
    </source>
</evidence>
<evidence type="ECO:0000256" key="3">
    <source>
        <dbReference type="ARBA" id="ARBA00022692"/>
    </source>
</evidence>
<feature type="transmembrane region" description="Helical" evidence="7">
    <location>
        <begin position="402"/>
        <end position="427"/>
    </location>
</feature>
<feature type="region of interest" description="Disordered" evidence="6">
    <location>
        <begin position="477"/>
        <end position="498"/>
    </location>
</feature>
<feature type="transmembrane region" description="Helical" evidence="7">
    <location>
        <begin position="190"/>
        <end position="207"/>
    </location>
</feature>
<feature type="transmembrane region" description="Helical" evidence="7">
    <location>
        <begin position="227"/>
        <end position="249"/>
    </location>
</feature>
<dbReference type="Proteomes" id="UP000078240">
    <property type="component" value="Unassembled WGS sequence"/>
</dbReference>
<dbReference type="GO" id="GO:0016020">
    <property type="term" value="C:membrane"/>
    <property type="evidence" value="ECO:0007669"/>
    <property type="project" value="UniProtKB-SubCell"/>
</dbReference>
<dbReference type="PANTHER" id="PTHR45649">
    <property type="entry name" value="AMINO-ACID PERMEASE BAT1"/>
    <property type="match status" value="1"/>
</dbReference>
<feature type="transmembrane region" description="Helical" evidence="7">
    <location>
        <begin position="27"/>
        <end position="52"/>
    </location>
</feature>
<dbReference type="PANTHER" id="PTHR45649:SF14">
    <property type="entry name" value="GABA PERMEASE"/>
    <property type="match status" value="1"/>
</dbReference>
<feature type="transmembrane region" description="Helical" evidence="7">
    <location>
        <begin position="96"/>
        <end position="114"/>
    </location>
</feature>
<evidence type="ECO:0000256" key="4">
    <source>
        <dbReference type="ARBA" id="ARBA00022989"/>
    </source>
</evidence>
<keyword evidence="2" id="KW-0813">Transport</keyword>
<dbReference type="EMBL" id="LSBH01000001">
    <property type="protein sequence ID" value="OAQ85982.1"/>
    <property type="molecule type" value="Genomic_DNA"/>
</dbReference>
<feature type="transmembrane region" description="Helical" evidence="7">
    <location>
        <begin position="121"/>
        <end position="138"/>
    </location>
</feature>
<feature type="transmembrane region" description="Helical" evidence="7">
    <location>
        <begin position="327"/>
        <end position="349"/>
    </location>
</feature>
<accession>A0A179H7T4</accession>
<keyword evidence="3 7" id="KW-0812">Transmembrane</keyword>
<dbReference type="InterPro" id="IPR002293">
    <property type="entry name" value="AA/rel_permease1"/>
</dbReference>
<keyword evidence="5 7" id="KW-0472">Membrane</keyword>
<dbReference type="GO" id="GO:0022857">
    <property type="term" value="F:transmembrane transporter activity"/>
    <property type="evidence" value="ECO:0007669"/>
    <property type="project" value="InterPro"/>
</dbReference>
<evidence type="ECO:0000256" key="7">
    <source>
        <dbReference type="SAM" id="Phobius"/>
    </source>
</evidence>
<proteinExistence type="predicted"/>
<evidence type="ECO:0000256" key="5">
    <source>
        <dbReference type="ARBA" id="ARBA00023136"/>
    </source>
</evidence>